<dbReference type="PANTHER" id="PTHR30250">
    <property type="entry name" value="PST FAMILY PREDICTED COLANIC ACID TRANSPORTER"/>
    <property type="match status" value="1"/>
</dbReference>
<dbReference type="AlphaFoldDB" id="A0A533I4N4"/>
<evidence type="ECO:0000256" key="4">
    <source>
        <dbReference type="ARBA" id="ARBA00022989"/>
    </source>
</evidence>
<evidence type="ECO:0008006" key="9">
    <source>
        <dbReference type="Google" id="ProtNLM"/>
    </source>
</evidence>
<dbReference type="GO" id="GO:0005886">
    <property type="term" value="C:plasma membrane"/>
    <property type="evidence" value="ECO:0007669"/>
    <property type="project" value="UniProtKB-SubCell"/>
</dbReference>
<evidence type="ECO:0000256" key="2">
    <source>
        <dbReference type="ARBA" id="ARBA00022475"/>
    </source>
</evidence>
<keyword evidence="5 6" id="KW-0472">Membrane</keyword>
<evidence type="ECO:0000313" key="8">
    <source>
        <dbReference type="Proteomes" id="UP000315344"/>
    </source>
</evidence>
<dbReference type="InterPro" id="IPR050833">
    <property type="entry name" value="Poly_Biosynth_Transport"/>
</dbReference>
<name>A0A533I4N4_PARDE</name>
<feature type="transmembrane region" description="Helical" evidence="6">
    <location>
        <begin position="100"/>
        <end position="123"/>
    </location>
</feature>
<comment type="subcellular location">
    <subcellularLocation>
        <location evidence="1">Cell membrane</location>
        <topology evidence="1">Multi-pass membrane protein</topology>
    </subcellularLocation>
</comment>
<feature type="transmembrane region" description="Helical" evidence="6">
    <location>
        <begin position="381"/>
        <end position="404"/>
    </location>
</feature>
<feature type="transmembrane region" description="Helical" evidence="6">
    <location>
        <begin position="352"/>
        <end position="374"/>
    </location>
</feature>
<dbReference type="EMBL" id="VAFL01000006">
    <property type="protein sequence ID" value="TKW66629.1"/>
    <property type="molecule type" value="Genomic_DNA"/>
</dbReference>
<gene>
    <name evidence="7" type="ORF">DI616_09030</name>
</gene>
<organism evidence="7 8">
    <name type="scientific">Paracoccus denitrificans</name>
    <dbReference type="NCBI Taxonomy" id="266"/>
    <lineage>
        <taxon>Bacteria</taxon>
        <taxon>Pseudomonadati</taxon>
        <taxon>Pseudomonadota</taxon>
        <taxon>Alphaproteobacteria</taxon>
        <taxon>Rhodobacterales</taxon>
        <taxon>Paracoccaceae</taxon>
        <taxon>Paracoccus</taxon>
    </lineage>
</organism>
<keyword evidence="2" id="KW-1003">Cell membrane</keyword>
<keyword evidence="4 6" id="KW-1133">Transmembrane helix</keyword>
<evidence type="ECO:0000256" key="1">
    <source>
        <dbReference type="ARBA" id="ARBA00004651"/>
    </source>
</evidence>
<feature type="transmembrane region" description="Helical" evidence="6">
    <location>
        <begin position="410"/>
        <end position="428"/>
    </location>
</feature>
<evidence type="ECO:0000256" key="6">
    <source>
        <dbReference type="SAM" id="Phobius"/>
    </source>
</evidence>
<feature type="transmembrane region" description="Helical" evidence="6">
    <location>
        <begin position="21"/>
        <end position="39"/>
    </location>
</feature>
<feature type="transmembrane region" description="Helical" evidence="6">
    <location>
        <begin position="311"/>
        <end position="332"/>
    </location>
</feature>
<dbReference type="Pfam" id="PF13440">
    <property type="entry name" value="Polysacc_synt_3"/>
    <property type="match status" value="1"/>
</dbReference>
<protein>
    <recommendedName>
        <fullName evidence="9">Lipopolysaccharide biosynthesis protein</fullName>
    </recommendedName>
</protein>
<feature type="transmembrane region" description="Helical" evidence="6">
    <location>
        <begin position="129"/>
        <end position="147"/>
    </location>
</feature>
<evidence type="ECO:0000313" key="7">
    <source>
        <dbReference type="EMBL" id="TKW66629.1"/>
    </source>
</evidence>
<evidence type="ECO:0000256" key="5">
    <source>
        <dbReference type="ARBA" id="ARBA00023136"/>
    </source>
</evidence>
<feature type="transmembrane region" description="Helical" evidence="6">
    <location>
        <begin position="185"/>
        <end position="207"/>
    </location>
</feature>
<comment type="caution">
    <text evidence="7">The sequence shown here is derived from an EMBL/GenBank/DDBJ whole genome shotgun (WGS) entry which is preliminary data.</text>
</comment>
<reference evidence="7 8" key="1">
    <citation type="journal article" date="2017" name="Nat. Commun.">
        <title>In situ click chemistry generation of cyclooxygenase-2 inhibitors.</title>
        <authorList>
            <person name="Bhardwaj A."/>
            <person name="Kaur J."/>
            <person name="Wuest M."/>
            <person name="Wuest F."/>
        </authorList>
    </citation>
    <scope>NUCLEOTIDE SEQUENCE [LARGE SCALE GENOMIC DNA]</scope>
    <source>
        <strain evidence="7">S2_012_000_R3_94</strain>
    </source>
</reference>
<evidence type="ECO:0000256" key="3">
    <source>
        <dbReference type="ARBA" id="ARBA00022692"/>
    </source>
</evidence>
<sequence length="433" mass="47808">MDERSRRSLWARMSRNMSWTFAGQLFISLAAVATLFITARALGPANLGILALVESFVRIVDLILRIEPWQAVMRYAIQAEERGDKAAFLRLIKLSVMIDAAGGLLSGSVCIILGYFLASWIGLPADSGPIYIAVFACGLFISFRPTATAVLRIYDRFDVLARIDMVSSVIRFLLSLAAWQMGMGLWAFLLIMLVQSLLDGTLCFIFAMREMRRRGHDNLMSAHGLAAIRENPGILRFMWNSNFNVILRQSANRFDVLALGALTNPTAVGMYQLGKRVMNRVSKLAGPVRQAIYPELARLWEQGKRAEFNRLIMIVSVAILILQLIVAVPVMLNVEPIIRFVFGPQYEGAGPVMNILLVSSIIFASGVALNPALLSMGKDKLLVTVTLGSTLFFAASFLPLVHYFGVEGAAFSNLLFNLVWTIGCAFGFRRAVG</sequence>
<dbReference type="PANTHER" id="PTHR30250:SF11">
    <property type="entry name" value="O-ANTIGEN TRANSPORTER-RELATED"/>
    <property type="match status" value="1"/>
</dbReference>
<keyword evidence="3 6" id="KW-0812">Transmembrane</keyword>
<accession>A0A533I4N4</accession>
<proteinExistence type="predicted"/>
<dbReference type="Proteomes" id="UP000315344">
    <property type="component" value="Unassembled WGS sequence"/>
</dbReference>